<dbReference type="Gene3D" id="3.30.160.60">
    <property type="entry name" value="Classic Zinc Finger"/>
    <property type="match status" value="7"/>
</dbReference>
<keyword evidence="5" id="KW-0862">Zinc</keyword>
<evidence type="ECO:0000313" key="14">
    <source>
        <dbReference type="Proteomes" id="UP000186922"/>
    </source>
</evidence>
<dbReference type="OrthoDB" id="9888716at2759"/>
<accession>A0A1D1VW06</accession>
<keyword evidence="7" id="KW-0238">DNA-binding</keyword>
<dbReference type="SUPFAM" id="SSF57667">
    <property type="entry name" value="beta-beta-alpha zinc fingers"/>
    <property type="match status" value="4"/>
</dbReference>
<comment type="subcellular location">
    <subcellularLocation>
        <location evidence="1">Nucleus</location>
    </subcellularLocation>
</comment>
<evidence type="ECO:0000256" key="9">
    <source>
        <dbReference type="ARBA" id="ARBA00023242"/>
    </source>
</evidence>
<evidence type="ECO:0000256" key="5">
    <source>
        <dbReference type="ARBA" id="ARBA00022833"/>
    </source>
</evidence>
<keyword evidence="8" id="KW-0804">Transcription</keyword>
<evidence type="ECO:0000256" key="10">
    <source>
        <dbReference type="PROSITE-ProRule" id="PRU00042"/>
    </source>
</evidence>
<dbReference type="AlphaFoldDB" id="A0A1D1VW06"/>
<evidence type="ECO:0000256" key="7">
    <source>
        <dbReference type="ARBA" id="ARBA00023125"/>
    </source>
</evidence>
<dbReference type="FunFam" id="3.30.160.60:FF:000072">
    <property type="entry name" value="zinc finger protein 143 isoform X1"/>
    <property type="match status" value="1"/>
</dbReference>
<dbReference type="InterPro" id="IPR036236">
    <property type="entry name" value="Znf_C2H2_sf"/>
</dbReference>
<evidence type="ECO:0000259" key="12">
    <source>
        <dbReference type="PROSITE" id="PS50157"/>
    </source>
</evidence>
<evidence type="ECO:0000313" key="13">
    <source>
        <dbReference type="EMBL" id="GAV05645.1"/>
    </source>
</evidence>
<feature type="domain" description="C2H2-type" evidence="12">
    <location>
        <begin position="427"/>
        <end position="454"/>
    </location>
</feature>
<keyword evidence="2" id="KW-0479">Metal-binding</keyword>
<keyword evidence="6" id="KW-0805">Transcription regulation</keyword>
<dbReference type="GO" id="GO:0003677">
    <property type="term" value="F:DNA binding"/>
    <property type="evidence" value="ECO:0007669"/>
    <property type="project" value="UniProtKB-KW"/>
</dbReference>
<dbReference type="Pfam" id="PF23611">
    <property type="entry name" value="zf-C2H2_16"/>
    <property type="match status" value="1"/>
</dbReference>
<dbReference type="PROSITE" id="PS00028">
    <property type="entry name" value="ZINC_FINGER_C2H2_1"/>
    <property type="match status" value="4"/>
</dbReference>
<evidence type="ECO:0000256" key="2">
    <source>
        <dbReference type="ARBA" id="ARBA00022723"/>
    </source>
</evidence>
<protein>
    <recommendedName>
        <fullName evidence="12">C2H2-type domain-containing protein</fullName>
    </recommendedName>
</protein>
<feature type="region of interest" description="Disordered" evidence="11">
    <location>
        <begin position="516"/>
        <end position="573"/>
    </location>
</feature>
<comment type="caution">
    <text evidence="13">The sequence shown here is derived from an EMBL/GenBank/DDBJ whole genome shotgun (WGS) entry which is preliminary data.</text>
</comment>
<keyword evidence="4 10" id="KW-0863">Zinc-finger</keyword>
<proteinExistence type="predicted"/>
<dbReference type="STRING" id="947166.A0A1D1VW06"/>
<keyword evidence="3" id="KW-0677">Repeat</keyword>
<dbReference type="PANTHER" id="PTHR16515:SF66">
    <property type="entry name" value="C2H2-TYPE DOMAIN-CONTAINING PROTEIN"/>
    <property type="match status" value="1"/>
</dbReference>
<feature type="compositionally biased region" description="Low complexity" evidence="11">
    <location>
        <begin position="74"/>
        <end position="89"/>
    </location>
</feature>
<dbReference type="InterPro" id="IPR056438">
    <property type="entry name" value="Znf-C2H2_CTCF"/>
</dbReference>
<dbReference type="InterPro" id="IPR050331">
    <property type="entry name" value="Zinc_finger"/>
</dbReference>
<name>A0A1D1VW06_RAMVA</name>
<evidence type="ECO:0000256" key="1">
    <source>
        <dbReference type="ARBA" id="ARBA00004123"/>
    </source>
</evidence>
<dbReference type="GO" id="GO:0006357">
    <property type="term" value="P:regulation of transcription by RNA polymerase II"/>
    <property type="evidence" value="ECO:0007669"/>
    <property type="project" value="UniProtKB-ARBA"/>
</dbReference>
<feature type="region of interest" description="Disordered" evidence="11">
    <location>
        <begin position="190"/>
        <end position="273"/>
    </location>
</feature>
<evidence type="ECO:0000256" key="6">
    <source>
        <dbReference type="ARBA" id="ARBA00023015"/>
    </source>
</evidence>
<evidence type="ECO:0000256" key="3">
    <source>
        <dbReference type="ARBA" id="ARBA00022737"/>
    </source>
</evidence>
<dbReference type="FunFam" id="3.30.160.60:FF:000373">
    <property type="entry name" value="Putative transcriptional repressor ctcf"/>
    <property type="match status" value="1"/>
</dbReference>
<keyword evidence="9" id="KW-0539">Nucleus</keyword>
<feature type="domain" description="C2H2-type" evidence="12">
    <location>
        <begin position="456"/>
        <end position="484"/>
    </location>
</feature>
<dbReference type="FunFam" id="3.30.160.60:FF:001289">
    <property type="entry name" value="Zinc finger protein 574"/>
    <property type="match status" value="1"/>
</dbReference>
<feature type="region of interest" description="Disordered" evidence="11">
    <location>
        <begin position="666"/>
        <end position="704"/>
    </location>
</feature>
<dbReference type="InterPro" id="IPR013087">
    <property type="entry name" value="Znf_C2H2_type"/>
</dbReference>
<dbReference type="Proteomes" id="UP000186922">
    <property type="component" value="Unassembled WGS sequence"/>
</dbReference>
<feature type="compositionally biased region" description="Basic residues" evidence="11">
    <location>
        <begin position="226"/>
        <end position="240"/>
    </location>
</feature>
<feature type="compositionally biased region" description="Basic and acidic residues" evidence="11">
    <location>
        <begin position="259"/>
        <end position="273"/>
    </location>
</feature>
<dbReference type="FunFam" id="3.30.160.60:FF:000049">
    <property type="entry name" value="transcriptional repressor CTCF isoform X1"/>
    <property type="match status" value="1"/>
</dbReference>
<sequence length="764" mass="84019">MDVDETAGSSANTSMDTSLNSGQEEQAEQPKEAAKQSADAEMAEDVSVAALEDSVANITSNADLEKETSGQNQASSSTEAAPSASGTSTNKETSGSDQAFQHVELHIVDSDEEAAELRKKFLGLEDQNVHLLACAKELKVEGLVPTQMDAMAGNTPLFTYVLSTDYMGAAQEIARSLVSGVEAAQQELLQRQGQRRTRRGNKNTTAKEDKAMEVYDFDDDVEKPTKTRKPKKTPKRAAKKPKSDDEEYVEEASEVSDQEGSKDSKVKPGVEKKSKAGKDMKCLYCEYVSSKKYLLIRHMRCHSDERPHQCPHSGCSRSFKTTSSLQNHMNTHSGTKPHACKYDDCDASFTTSGELVRHVRYKHTHEKPHKCTHEGCGYSSVEMSKLRRHSRSHTGERPYKCPHCDYASPDTYKLKRHLRVHTGEKPYECDVCHHKFTQSNSMKAHRMIHDAVKPVFQCQFCPTKCSRKTDLKIHVQKLHQSDEPIVCKKCDQTFADRYLYNVHRKTDPVCGTVSTRVKGLHAPRKRQSRKKKRAADGESNGDEKVNGDDEMNGEAGNNGMPEVGETEAEPEPGKSAGFLAQVAVRCVLPDGGFVDFLHNDGTTDDSPQLVTVTSSAPLLPVMVEPETIKDSLAAPEQLLDLENTTNGTTNDSTMDTTTETVEADVTVDGEEEEEGEESAAEQTETEEESSMDTSVNNSAAEDSEAFAPPKNVIVIEGEEYLQMLHDVGLKDGEASAMTVVVADELSQTNHSDNVTVEPAAELVL</sequence>
<feature type="compositionally biased region" description="Acidic residues" evidence="11">
    <location>
        <begin position="666"/>
        <end position="690"/>
    </location>
</feature>
<feature type="domain" description="C2H2-type" evidence="12">
    <location>
        <begin position="399"/>
        <end position="426"/>
    </location>
</feature>
<dbReference type="Pfam" id="PF00096">
    <property type="entry name" value="zf-C2H2"/>
    <property type="match status" value="2"/>
</dbReference>
<dbReference type="GO" id="GO:0008270">
    <property type="term" value="F:zinc ion binding"/>
    <property type="evidence" value="ECO:0007669"/>
    <property type="project" value="UniProtKB-KW"/>
</dbReference>
<dbReference type="SMART" id="SM00355">
    <property type="entry name" value="ZnF_C2H2"/>
    <property type="match status" value="8"/>
</dbReference>
<feature type="compositionally biased region" description="Acidic residues" evidence="11">
    <location>
        <begin position="244"/>
        <end position="257"/>
    </location>
</feature>
<feature type="domain" description="C2H2-type" evidence="12">
    <location>
        <begin position="369"/>
        <end position="398"/>
    </location>
</feature>
<feature type="domain" description="C2H2-type" evidence="12">
    <location>
        <begin position="280"/>
        <end position="307"/>
    </location>
</feature>
<organism evidence="13 14">
    <name type="scientific">Ramazzottius varieornatus</name>
    <name type="common">Water bear</name>
    <name type="synonym">Tardigrade</name>
    <dbReference type="NCBI Taxonomy" id="947166"/>
    <lineage>
        <taxon>Eukaryota</taxon>
        <taxon>Metazoa</taxon>
        <taxon>Ecdysozoa</taxon>
        <taxon>Tardigrada</taxon>
        <taxon>Eutardigrada</taxon>
        <taxon>Parachela</taxon>
        <taxon>Hypsibioidea</taxon>
        <taxon>Ramazzottiidae</taxon>
        <taxon>Ramazzottius</taxon>
    </lineage>
</organism>
<evidence type="ECO:0000256" key="11">
    <source>
        <dbReference type="SAM" id="MobiDB-lite"/>
    </source>
</evidence>
<dbReference type="GO" id="GO:0005634">
    <property type="term" value="C:nucleus"/>
    <property type="evidence" value="ECO:0007669"/>
    <property type="project" value="UniProtKB-SubCell"/>
</dbReference>
<feature type="compositionally biased region" description="Basic residues" evidence="11">
    <location>
        <begin position="518"/>
        <end position="533"/>
    </location>
</feature>
<feature type="domain" description="C2H2-type" evidence="12">
    <location>
        <begin position="308"/>
        <end position="337"/>
    </location>
</feature>
<feature type="domain" description="C2H2-type" evidence="12">
    <location>
        <begin position="338"/>
        <end position="368"/>
    </location>
</feature>
<dbReference type="PANTHER" id="PTHR16515">
    <property type="entry name" value="PR DOMAIN ZINC FINGER PROTEIN"/>
    <property type="match status" value="1"/>
</dbReference>
<reference evidence="13 14" key="1">
    <citation type="journal article" date="2016" name="Nat. Commun.">
        <title>Extremotolerant tardigrade genome and improved radiotolerance of human cultured cells by tardigrade-unique protein.</title>
        <authorList>
            <person name="Hashimoto T."/>
            <person name="Horikawa D.D."/>
            <person name="Saito Y."/>
            <person name="Kuwahara H."/>
            <person name="Kozuka-Hata H."/>
            <person name="Shin-I T."/>
            <person name="Minakuchi Y."/>
            <person name="Ohishi K."/>
            <person name="Motoyama A."/>
            <person name="Aizu T."/>
            <person name="Enomoto A."/>
            <person name="Kondo K."/>
            <person name="Tanaka S."/>
            <person name="Hara Y."/>
            <person name="Koshikawa S."/>
            <person name="Sagara H."/>
            <person name="Miura T."/>
            <person name="Yokobori S."/>
            <person name="Miyagawa K."/>
            <person name="Suzuki Y."/>
            <person name="Kubo T."/>
            <person name="Oyama M."/>
            <person name="Kohara Y."/>
            <person name="Fujiyama A."/>
            <person name="Arakawa K."/>
            <person name="Katayama T."/>
            <person name="Toyoda A."/>
            <person name="Kunieda T."/>
        </authorList>
    </citation>
    <scope>NUCLEOTIDE SEQUENCE [LARGE SCALE GENOMIC DNA]</scope>
    <source>
        <strain evidence="13 14">YOKOZUNA-1</strain>
    </source>
</reference>
<gene>
    <name evidence="13" type="primary">RvY_15745-1</name>
    <name evidence="13" type="synonym">RvY_15745.1</name>
    <name evidence="13" type="ORF">RvY_15745</name>
</gene>
<dbReference type="PROSITE" id="PS50157">
    <property type="entry name" value="ZINC_FINGER_C2H2_2"/>
    <property type="match status" value="7"/>
</dbReference>
<dbReference type="EMBL" id="BDGG01000012">
    <property type="protein sequence ID" value="GAV05645.1"/>
    <property type="molecule type" value="Genomic_DNA"/>
</dbReference>
<evidence type="ECO:0000256" key="8">
    <source>
        <dbReference type="ARBA" id="ARBA00023163"/>
    </source>
</evidence>
<evidence type="ECO:0000256" key="4">
    <source>
        <dbReference type="ARBA" id="ARBA00022771"/>
    </source>
</evidence>
<feature type="region of interest" description="Disordered" evidence="11">
    <location>
        <begin position="1"/>
        <end position="96"/>
    </location>
</feature>
<feature type="compositionally biased region" description="Polar residues" evidence="11">
    <location>
        <begin position="7"/>
        <end position="22"/>
    </location>
</feature>
<keyword evidence="14" id="KW-1185">Reference proteome</keyword>